<feature type="transmembrane region" description="Helical" evidence="9">
    <location>
        <begin position="311"/>
        <end position="331"/>
    </location>
</feature>
<dbReference type="AlphaFoldDB" id="A0A1T1HAH8"/>
<dbReference type="Pfam" id="PF03222">
    <property type="entry name" value="Trp_Tyr_perm"/>
    <property type="match status" value="1"/>
</dbReference>
<dbReference type="STRING" id="966.BTA35_0211235"/>
<evidence type="ECO:0000256" key="4">
    <source>
        <dbReference type="ARBA" id="ARBA00022519"/>
    </source>
</evidence>
<evidence type="ECO:0000313" key="10">
    <source>
        <dbReference type="EMBL" id="OOV86864.1"/>
    </source>
</evidence>
<feature type="transmembrane region" description="Helical" evidence="9">
    <location>
        <begin position="121"/>
        <end position="141"/>
    </location>
</feature>
<evidence type="ECO:0000256" key="5">
    <source>
        <dbReference type="ARBA" id="ARBA00022692"/>
    </source>
</evidence>
<keyword evidence="7 9" id="KW-1133">Transmembrane helix</keyword>
<evidence type="ECO:0000256" key="2">
    <source>
        <dbReference type="ARBA" id="ARBA00022448"/>
    </source>
</evidence>
<dbReference type="Gene3D" id="1.20.1740.10">
    <property type="entry name" value="Amino acid/polyamine transporter I"/>
    <property type="match status" value="1"/>
</dbReference>
<reference evidence="10" key="1">
    <citation type="submission" date="2017-02" db="EMBL/GenBank/DDBJ databases">
        <title>Draft Genome Sequence of the Salt Water Bacterium Oceanospirillum linum ATCC 11336.</title>
        <authorList>
            <person name="Trachtenberg A.M."/>
            <person name="Carney J.G."/>
            <person name="Linnane J.D."/>
            <person name="Rheaume B.A."/>
            <person name="Pitts N.L."/>
            <person name="Mykles D.L."/>
            <person name="Maclea K.S."/>
        </authorList>
    </citation>
    <scope>NUCLEOTIDE SEQUENCE [LARGE SCALE GENOMIC DNA]</scope>
    <source>
        <strain evidence="10">ATCC 11336</strain>
    </source>
</reference>
<feature type="transmembrane region" description="Helical" evidence="9">
    <location>
        <begin position="76"/>
        <end position="101"/>
    </location>
</feature>
<dbReference type="EMBL" id="MTSD02000004">
    <property type="protein sequence ID" value="OOV86864.1"/>
    <property type="molecule type" value="Genomic_DNA"/>
</dbReference>
<organism evidence="10 11">
    <name type="scientific">Oceanospirillum linum</name>
    <dbReference type="NCBI Taxonomy" id="966"/>
    <lineage>
        <taxon>Bacteria</taxon>
        <taxon>Pseudomonadati</taxon>
        <taxon>Pseudomonadota</taxon>
        <taxon>Gammaproteobacteria</taxon>
        <taxon>Oceanospirillales</taxon>
        <taxon>Oceanospirillaceae</taxon>
        <taxon>Oceanospirillum</taxon>
    </lineage>
</organism>
<keyword evidence="8 9" id="KW-0472">Membrane</keyword>
<evidence type="ECO:0000256" key="3">
    <source>
        <dbReference type="ARBA" id="ARBA00022475"/>
    </source>
</evidence>
<name>A0A1T1HAH8_OCELI</name>
<feature type="transmembrane region" description="Helical" evidence="9">
    <location>
        <begin position="366"/>
        <end position="390"/>
    </location>
</feature>
<dbReference type="GO" id="GO:0005886">
    <property type="term" value="C:plasma membrane"/>
    <property type="evidence" value="ECO:0007669"/>
    <property type="project" value="UniProtKB-SubCell"/>
</dbReference>
<evidence type="ECO:0008006" key="12">
    <source>
        <dbReference type="Google" id="ProtNLM"/>
    </source>
</evidence>
<dbReference type="InterPro" id="IPR018227">
    <property type="entry name" value="Amino_acid_transport_2"/>
</dbReference>
<dbReference type="InterPro" id="IPR013059">
    <property type="entry name" value="Trp_tyr_transpt"/>
</dbReference>
<evidence type="ECO:0000313" key="11">
    <source>
        <dbReference type="Proteomes" id="UP000190064"/>
    </source>
</evidence>
<feature type="transmembrane region" description="Helical" evidence="9">
    <location>
        <begin position="189"/>
        <end position="212"/>
    </location>
</feature>
<comment type="subcellular location">
    <subcellularLocation>
        <location evidence="1">Cell inner membrane</location>
        <topology evidence="1">Multi-pass membrane protein</topology>
    </subcellularLocation>
</comment>
<dbReference type="Proteomes" id="UP000190064">
    <property type="component" value="Unassembled WGS sequence"/>
</dbReference>
<dbReference type="GO" id="GO:0015173">
    <property type="term" value="F:aromatic amino acid transmembrane transporter activity"/>
    <property type="evidence" value="ECO:0007669"/>
    <property type="project" value="InterPro"/>
</dbReference>
<gene>
    <name evidence="10" type="ORF">BTA35_0211235</name>
</gene>
<feature type="transmembrane region" description="Helical" evidence="9">
    <location>
        <begin position="29"/>
        <end position="56"/>
    </location>
</feature>
<proteinExistence type="predicted"/>
<feature type="transmembrane region" description="Helical" evidence="9">
    <location>
        <begin position="148"/>
        <end position="169"/>
    </location>
</feature>
<feature type="transmembrane region" description="Helical" evidence="9">
    <location>
        <begin position="224"/>
        <end position="242"/>
    </location>
</feature>
<dbReference type="PRINTS" id="PR00166">
    <property type="entry name" value="AROAAPRMEASE"/>
</dbReference>
<evidence type="ECO:0000256" key="7">
    <source>
        <dbReference type="ARBA" id="ARBA00022989"/>
    </source>
</evidence>
<sequence>MVSTRFLGSTLLVAGTALGAGMLAIPMVLAPLGFGLGLGLLFFVWAFTTLAALLLLEVNVNYHPGENMHAMSGKWLGPLGQLITNSSMIFLLVFLLMAYILGASELLQVALKYMGLDVTLAFSRTLFTLLAGITIVLGTGAVDRLNRLFFAIMLVAMVIALYSLASMAPDISHETHLASASAPGTQAQIMSALPVLFTSFGFMVVIPPLVSYTEDGEGKHFSKVVIVGSLIPLVCYIAWFWACMNAVNPEQLAGLSGVEQLVSALDKSGASLGSVLKLFAAMALLTSFLGVALSLFGFIREMCDKKPVIDGKIPAIVLTLVPALIMASSAPGQFLKALSYAGLALTVLAIFIPVAMVWRSRQQGEVAYVTPGGQITLITTLAFGALLVGAQFY</sequence>
<evidence type="ECO:0000256" key="1">
    <source>
        <dbReference type="ARBA" id="ARBA00004429"/>
    </source>
</evidence>
<feature type="transmembrane region" description="Helical" evidence="9">
    <location>
        <begin position="278"/>
        <end position="299"/>
    </location>
</feature>
<protein>
    <recommendedName>
        <fullName evidence="12">Tyrosine transporter</fullName>
    </recommendedName>
</protein>
<evidence type="ECO:0000256" key="9">
    <source>
        <dbReference type="SAM" id="Phobius"/>
    </source>
</evidence>
<evidence type="ECO:0000256" key="8">
    <source>
        <dbReference type="ARBA" id="ARBA00023136"/>
    </source>
</evidence>
<dbReference type="RefSeq" id="WP_160055153.1">
    <property type="nucleotide sequence ID" value="NZ_FXTS01000005.1"/>
</dbReference>
<keyword evidence="11" id="KW-1185">Reference proteome</keyword>
<dbReference type="PANTHER" id="PTHR46997:SF2">
    <property type="entry name" value="TYROSINE-SPECIFIC TRANSPORT SYSTEM"/>
    <property type="match status" value="1"/>
</dbReference>
<feature type="transmembrane region" description="Helical" evidence="9">
    <location>
        <begin position="337"/>
        <end position="359"/>
    </location>
</feature>
<keyword evidence="6" id="KW-0029">Amino-acid transport</keyword>
<keyword evidence="2" id="KW-0813">Transport</keyword>
<dbReference type="PANTHER" id="PTHR46997">
    <property type="entry name" value="LOW AFFINITY TRYPTOPHAN PERMEASE-RELATED"/>
    <property type="match status" value="1"/>
</dbReference>
<keyword evidence="4" id="KW-0997">Cell inner membrane</keyword>
<dbReference type="GO" id="GO:0003333">
    <property type="term" value="P:amino acid transmembrane transport"/>
    <property type="evidence" value="ECO:0007669"/>
    <property type="project" value="InterPro"/>
</dbReference>
<accession>A0A1T1HAH8</accession>
<evidence type="ECO:0000256" key="6">
    <source>
        <dbReference type="ARBA" id="ARBA00022970"/>
    </source>
</evidence>
<keyword evidence="3" id="KW-1003">Cell membrane</keyword>
<comment type="caution">
    <text evidence="10">The sequence shown here is derived from an EMBL/GenBank/DDBJ whole genome shotgun (WGS) entry which is preliminary data.</text>
</comment>
<keyword evidence="5 9" id="KW-0812">Transmembrane</keyword>